<proteinExistence type="predicted"/>
<dbReference type="EMBL" id="LSMT01000194">
    <property type="protein sequence ID" value="PFX23862.1"/>
    <property type="molecule type" value="Genomic_DNA"/>
</dbReference>
<keyword evidence="3" id="KW-1185">Reference proteome</keyword>
<dbReference type="PANTHER" id="PTHR47331">
    <property type="entry name" value="PHD-TYPE DOMAIN-CONTAINING PROTEIN"/>
    <property type="match status" value="1"/>
</dbReference>
<evidence type="ECO:0000256" key="1">
    <source>
        <dbReference type="SAM" id="MobiDB-lite"/>
    </source>
</evidence>
<reference evidence="3" key="1">
    <citation type="journal article" date="2017" name="bioRxiv">
        <title>Comparative analysis of the genomes of Stylophora pistillata and Acropora digitifera provides evidence for extensive differences between species of corals.</title>
        <authorList>
            <person name="Voolstra C.R."/>
            <person name="Li Y."/>
            <person name="Liew Y.J."/>
            <person name="Baumgarten S."/>
            <person name="Zoccola D."/>
            <person name="Flot J.-F."/>
            <person name="Tambutte S."/>
            <person name="Allemand D."/>
            <person name="Aranda M."/>
        </authorList>
    </citation>
    <scope>NUCLEOTIDE SEQUENCE [LARGE SCALE GENOMIC DNA]</scope>
</reference>
<feature type="region of interest" description="Disordered" evidence="1">
    <location>
        <begin position="23"/>
        <end position="45"/>
    </location>
</feature>
<dbReference type="PANTHER" id="PTHR47331:SF6">
    <property type="entry name" value="DOUBLECORTIN DOMAIN-CONTAINING PROTEIN"/>
    <property type="match status" value="1"/>
</dbReference>
<evidence type="ECO:0000313" key="2">
    <source>
        <dbReference type="EMBL" id="PFX23862.1"/>
    </source>
</evidence>
<gene>
    <name evidence="2" type="ORF">AWC38_SpisGene11592</name>
</gene>
<comment type="caution">
    <text evidence="2">The sequence shown here is derived from an EMBL/GenBank/DDBJ whole genome shotgun (WGS) entry which is preliminary data.</text>
</comment>
<feature type="region of interest" description="Disordered" evidence="1">
    <location>
        <begin position="57"/>
        <end position="77"/>
    </location>
</feature>
<name>A0A2B4S5R2_STYPI</name>
<feature type="region of interest" description="Disordered" evidence="1">
    <location>
        <begin position="534"/>
        <end position="554"/>
    </location>
</feature>
<dbReference type="Pfam" id="PF05380">
    <property type="entry name" value="Peptidase_A17"/>
    <property type="match status" value="1"/>
</dbReference>
<dbReference type="OrthoDB" id="5988360at2759"/>
<sequence>MAVLAAEKLAAIADAKLTAIERSMEEEEERSHPLSRASTTEDTGRRTQAWVNETTHITDKPNAMPPEVPVTSGLKRNYDGNTTVPINLTMPMHRLPQERPKSNQYTPLSQTPKTSGEIECLEAIVATNKQLTASLARQSLPKCHPYTFGGDATLFHPWKSAFKAMLQNANISPDQEINYLQQYTKGDPQKLVDSYRKRQYREPTSLLQEAWSELEKRFRNSAVITNTLLKKLSGAAKFSEREAEKLQFVIKEEYGGGEQIASDVYRTTPHNNEVSLSQEDHKFLEIMSCTAHKSSQGNWEMPLPFHKSNVVIPNNRSQAVSHLYGLLHSFKRNAQLERDYFVFMGKILEPGHAAQENVALLCDVEQMFPSFYVNPEHRDYLRFLWFKDNDPLKEVVEYPMLVHLFGNVSSPVIATFSMRKTAKDGEEKFGAAAREFVCNDFCVDDGLTSHATDQETIELLKNTQAMLATAQLRLHKVVSNSITVMEAIPLDNRGKSVRNLDFSHNSLPTERSLGVPWDLESDSFTFHITLPEPPFTPSDHGKKGSDTPPGWDDPLPNELMHQWQSWRDALINLEIVSVPRCYHPKDFGCVVRSEIHSFSDASKDRIGVVTYLLHVSESGNVNVAFLFGQARMAPLQPTTIPRLELCSPVLSSQSVKKLLEELNLPIHEVVFYTDSKVALGYIQNDSRRFYAYVANRVQIIRSISDPTQWRYVGTTLNSVDLATKGVTAEHLKDSRWLHGPEFLREASPNPISTVETITLDLQDPEVRGQVTTYTTVVVTIPGLVAERFSRFSSFTSLR</sequence>
<dbReference type="STRING" id="50429.A0A2B4S5R2"/>
<accession>A0A2B4S5R2</accession>
<evidence type="ECO:0000313" key="3">
    <source>
        <dbReference type="Proteomes" id="UP000225706"/>
    </source>
</evidence>
<protein>
    <submittedName>
        <fullName evidence="2">Uncharacterized protein</fullName>
    </submittedName>
</protein>
<organism evidence="2 3">
    <name type="scientific">Stylophora pistillata</name>
    <name type="common">Smooth cauliflower coral</name>
    <dbReference type="NCBI Taxonomy" id="50429"/>
    <lineage>
        <taxon>Eukaryota</taxon>
        <taxon>Metazoa</taxon>
        <taxon>Cnidaria</taxon>
        <taxon>Anthozoa</taxon>
        <taxon>Hexacorallia</taxon>
        <taxon>Scleractinia</taxon>
        <taxon>Astrocoeniina</taxon>
        <taxon>Pocilloporidae</taxon>
        <taxon>Stylophora</taxon>
    </lineage>
</organism>
<dbReference type="InterPro" id="IPR008042">
    <property type="entry name" value="Retrotrans_Pao"/>
</dbReference>
<dbReference type="Proteomes" id="UP000225706">
    <property type="component" value="Unassembled WGS sequence"/>
</dbReference>
<dbReference type="AlphaFoldDB" id="A0A2B4S5R2"/>